<evidence type="ECO:0000256" key="2">
    <source>
        <dbReference type="ARBA" id="ARBA00023157"/>
    </source>
</evidence>
<dbReference type="PANTHER" id="PTHR33107:SF81">
    <property type="entry name" value="TRYPSIN INHIBITOR A"/>
    <property type="match status" value="1"/>
</dbReference>
<dbReference type="EMBL" id="JAKOGI010000169">
    <property type="protein sequence ID" value="KAJ8441339.1"/>
    <property type="molecule type" value="Genomic_DNA"/>
</dbReference>
<reference evidence="3" key="1">
    <citation type="submission" date="2022-04" db="EMBL/GenBank/DDBJ databases">
        <title>Carnegiea gigantea Genome sequencing and assembly v2.</title>
        <authorList>
            <person name="Copetti D."/>
            <person name="Sanderson M.J."/>
            <person name="Burquez A."/>
            <person name="Wojciechowski M.F."/>
        </authorList>
    </citation>
    <scope>NUCLEOTIDE SEQUENCE</scope>
    <source>
        <strain evidence="3">SGP5-SGP5p</strain>
        <tissue evidence="3">Aerial part</tissue>
    </source>
</reference>
<keyword evidence="2" id="KW-1015">Disulfide bond</keyword>
<dbReference type="PRINTS" id="PR00291">
    <property type="entry name" value="KUNITZINHBTR"/>
</dbReference>
<comment type="similarity">
    <text evidence="1">Belongs to the protease inhibitor I3 (leguminous Kunitz-type inhibitor) family.</text>
</comment>
<name>A0A9Q1KEB5_9CARY</name>
<dbReference type="OrthoDB" id="1872570at2759"/>
<accession>A0A9Q1KEB5</accession>
<organism evidence="3 4">
    <name type="scientific">Carnegiea gigantea</name>
    <dbReference type="NCBI Taxonomy" id="171969"/>
    <lineage>
        <taxon>Eukaryota</taxon>
        <taxon>Viridiplantae</taxon>
        <taxon>Streptophyta</taxon>
        <taxon>Embryophyta</taxon>
        <taxon>Tracheophyta</taxon>
        <taxon>Spermatophyta</taxon>
        <taxon>Magnoliopsida</taxon>
        <taxon>eudicotyledons</taxon>
        <taxon>Gunneridae</taxon>
        <taxon>Pentapetalae</taxon>
        <taxon>Caryophyllales</taxon>
        <taxon>Cactineae</taxon>
        <taxon>Cactaceae</taxon>
        <taxon>Cactoideae</taxon>
        <taxon>Echinocereeae</taxon>
        <taxon>Carnegiea</taxon>
    </lineage>
</organism>
<dbReference type="Pfam" id="PF00197">
    <property type="entry name" value="Kunitz_legume"/>
    <property type="match status" value="1"/>
</dbReference>
<dbReference type="SUPFAM" id="SSF50386">
    <property type="entry name" value="STI-like"/>
    <property type="match status" value="1"/>
</dbReference>
<dbReference type="Gene3D" id="2.80.10.50">
    <property type="match status" value="1"/>
</dbReference>
<evidence type="ECO:0000313" key="3">
    <source>
        <dbReference type="EMBL" id="KAJ8441339.1"/>
    </source>
</evidence>
<dbReference type="SMART" id="SM00452">
    <property type="entry name" value="STI"/>
    <property type="match status" value="1"/>
</dbReference>
<gene>
    <name evidence="3" type="ORF">Cgig2_024851</name>
</gene>
<dbReference type="Proteomes" id="UP001153076">
    <property type="component" value="Unassembled WGS sequence"/>
</dbReference>
<protein>
    <submittedName>
        <fullName evidence="3">Uncharacterized protein</fullName>
    </submittedName>
</protein>
<dbReference type="AlphaFoldDB" id="A0A9Q1KEB5"/>
<sequence length="158" mass="17243">MHPSGRGGGLTLLPQNDTASCPLYVGQKRHEVSNGLPLELFPVNPKQKLIALSSDLNFVFDASTICITSTGWRLTVEEATGRRLVGISGTIGNAGLKTVHNWFKIEKAGSGKYDYKIVYCPSVCSFCKVLWGNVGVFVEKDGRRLLGFTDQPLLMIIV</sequence>
<keyword evidence="4" id="KW-1185">Reference proteome</keyword>
<dbReference type="InterPro" id="IPR011065">
    <property type="entry name" value="Kunitz_inhibitor_STI-like_sf"/>
</dbReference>
<proteinExistence type="inferred from homology"/>
<dbReference type="GO" id="GO:0004866">
    <property type="term" value="F:endopeptidase inhibitor activity"/>
    <property type="evidence" value="ECO:0007669"/>
    <property type="project" value="InterPro"/>
</dbReference>
<evidence type="ECO:0000256" key="1">
    <source>
        <dbReference type="ARBA" id="ARBA00005440"/>
    </source>
</evidence>
<dbReference type="InterPro" id="IPR002160">
    <property type="entry name" value="Prot_inh_Kunz-lg"/>
</dbReference>
<dbReference type="PANTHER" id="PTHR33107">
    <property type="entry name" value="KUNITZ TRYPSIN INHIBITOR 2"/>
    <property type="match status" value="1"/>
</dbReference>
<evidence type="ECO:0000313" key="4">
    <source>
        <dbReference type="Proteomes" id="UP001153076"/>
    </source>
</evidence>
<comment type="caution">
    <text evidence="3">The sequence shown here is derived from an EMBL/GenBank/DDBJ whole genome shotgun (WGS) entry which is preliminary data.</text>
</comment>